<dbReference type="EMBL" id="CAJOBC010001867">
    <property type="protein sequence ID" value="CAF3703106.1"/>
    <property type="molecule type" value="Genomic_DNA"/>
</dbReference>
<dbReference type="GO" id="GO:0010945">
    <property type="term" value="F:coenzyme A diphosphatase activity"/>
    <property type="evidence" value="ECO:0007669"/>
    <property type="project" value="InterPro"/>
</dbReference>
<evidence type="ECO:0000256" key="6">
    <source>
        <dbReference type="ARBA" id="ARBA00023098"/>
    </source>
</evidence>
<keyword evidence="5 9" id="KW-1133">Transmembrane helix</keyword>
<evidence type="ECO:0000313" key="14">
    <source>
        <dbReference type="Proteomes" id="UP000663829"/>
    </source>
</evidence>
<keyword evidence="14" id="KW-1185">Reference proteome</keyword>
<evidence type="ECO:0000313" key="13">
    <source>
        <dbReference type="EMBL" id="CAF3814879.1"/>
    </source>
</evidence>
<dbReference type="PANTHER" id="PTHR23129:SF0">
    <property type="entry name" value="ACYL-COENZYME A DIPHOSPHATASE FITM2"/>
    <property type="match status" value="1"/>
</dbReference>
<evidence type="ECO:0000256" key="5">
    <source>
        <dbReference type="ARBA" id="ARBA00022989"/>
    </source>
</evidence>
<keyword evidence="4" id="KW-0256">Endoplasmic reticulum</keyword>
<feature type="region of interest" description="Disordered" evidence="8">
    <location>
        <begin position="1"/>
        <end position="37"/>
    </location>
</feature>
<evidence type="ECO:0000256" key="3">
    <source>
        <dbReference type="ARBA" id="ARBA00022801"/>
    </source>
</evidence>
<dbReference type="GO" id="GO:0008654">
    <property type="term" value="P:phospholipid biosynthetic process"/>
    <property type="evidence" value="ECO:0007669"/>
    <property type="project" value="TreeGrafter"/>
</dbReference>
<feature type="compositionally biased region" description="Basic and acidic residues" evidence="8">
    <location>
        <begin position="226"/>
        <end position="239"/>
    </location>
</feature>
<evidence type="ECO:0000256" key="2">
    <source>
        <dbReference type="ARBA" id="ARBA00022692"/>
    </source>
</evidence>
<evidence type="ECO:0000313" key="12">
    <source>
        <dbReference type="EMBL" id="CAF3703106.1"/>
    </source>
</evidence>
<dbReference type="Pfam" id="PF10261">
    <property type="entry name" value="FIT"/>
    <property type="match status" value="1"/>
</dbReference>
<feature type="compositionally biased region" description="Polar residues" evidence="8">
    <location>
        <begin position="14"/>
        <end position="37"/>
    </location>
</feature>
<comment type="subcellular location">
    <subcellularLocation>
        <location evidence="1">Endoplasmic reticulum membrane</location>
        <topology evidence="1">Multi-pass membrane protein</topology>
    </subcellularLocation>
</comment>
<accession>A0A814B6X3</accession>
<evidence type="ECO:0000256" key="8">
    <source>
        <dbReference type="SAM" id="MobiDB-lite"/>
    </source>
</evidence>
<keyword evidence="2 9" id="KW-0812">Transmembrane</keyword>
<proteinExistence type="inferred from homology"/>
<name>A0A814B6X3_9BILA</name>
<dbReference type="InterPro" id="IPR019388">
    <property type="entry name" value="FIT"/>
</dbReference>
<dbReference type="Proteomes" id="UP000663829">
    <property type="component" value="Unassembled WGS sequence"/>
</dbReference>
<dbReference type="InterPro" id="IPR046401">
    <property type="entry name" value="FITM1/2"/>
</dbReference>
<feature type="transmembrane region" description="Helical" evidence="9">
    <location>
        <begin position="66"/>
        <end position="85"/>
    </location>
</feature>
<dbReference type="EMBL" id="CAJNOK010007861">
    <property type="protein sequence ID" value="CAF1046995.1"/>
    <property type="molecule type" value="Genomic_DNA"/>
</dbReference>
<dbReference type="GO" id="GO:0034389">
    <property type="term" value="P:lipid droplet organization"/>
    <property type="evidence" value="ECO:0007669"/>
    <property type="project" value="InterPro"/>
</dbReference>
<dbReference type="PANTHER" id="PTHR23129">
    <property type="entry name" value="ACYL-COENZYME A DIPHOSPHATASE FITM2"/>
    <property type="match status" value="1"/>
</dbReference>
<evidence type="ECO:0000256" key="4">
    <source>
        <dbReference type="ARBA" id="ARBA00022824"/>
    </source>
</evidence>
<feature type="transmembrane region" description="Helical" evidence="9">
    <location>
        <begin position="296"/>
        <end position="314"/>
    </location>
</feature>
<dbReference type="GO" id="GO:0019915">
    <property type="term" value="P:lipid storage"/>
    <property type="evidence" value="ECO:0007669"/>
    <property type="project" value="InterPro"/>
</dbReference>
<feature type="transmembrane region" description="Helical" evidence="9">
    <location>
        <begin position="105"/>
        <end position="124"/>
    </location>
</feature>
<dbReference type="Proteomes" id="UP000677228">
    <property type="component" value="Unassembled WGS sequence"/>
</dbReference>
<evidence type="ECO:0000256" key="1">
    <source>
        <dbReference type="ARBA" id="ARBA00004477"/>
    </source>
</evidence>
<organism evidence="10 14">
    <name type="scientific">Didymodactylos carnosus</name>
    <dbReference type="NCBI Taxonomy" id="1234261"/>
    <lineage>
        <taxon>Eukaryota</taxon>
        <taxon>Metazoa</taxon>
        <taxon>Spiralia</taxon>
        <taxon>Gnathifera</taxon>
        <taxon>Rotifera</taxon>
        <taxon>Eurotatoria</taxon>
        <taxon>Bdelloidea</taxon>
        <taxon>Philodinida</taxon>
        <taxon>Philodinidae</taxon>
        <taxon>Didymodactylos</taxon>
    </lineage>
</organism>
<reference evidence="10" key="1">
    <citation type="submission" date="2021-02" db="EMBL/GenBank/DDBJ databases">
        <authorList>
            <person name="Nowell W R."/>
        </authorList>
    </citation>
    <scope>NUCLEOTIDE SEQUENCE</scope>
</reference>
<keyword evidence="7 9" id="KW-0472">Membrane</keyword>
<evidence type="ECO:0000313" key="10">
    <source>
        <dbReference type="EMBL" id="CAF0924061.1"/>
    </source>
</evidence>
<dbReference type="EMBL" id="CAJOBA010007874">
    <property type="protein sequence ID" value="CAF3814879.1"/>
    <property type="molecule type" value="Genomic_DNA"/>
</dbReference>
<dbReference type="OrthoDB" id="5579088at2759"/>
<dbReference type="AlphaFoldDB" id="A0A814B6X3"/>
<evidence type="ECO:0000256" key="9">
    <source>
        <dbReference type="SAM" id="Phobius"/>
    </source>
</evidence>
<evidence type="ECO:0000256" key="7">
    <source>
        <dbReference type="ARBA" id="ARBA00023136"/>
    </source>
</evidence>
<protein>
    <submittedName>
        <fullName evidence="10">Uncharacterized protein</fullName>
    </submittedName>
</protein>
<gene>
    <name evidence="10" type="ORF">GPM918_LOCUS9817</name>
    <name evidence="11" type="ORF">OVA965_LOCUS16777</name>
    <name evidence="12" type="ORF">SRO942_LOCUS9824</name>
    <name evidence="13" type="ORF">TMI583_LOCUS16788</name>
</gene>
<comment type="caution">
    <text evidence="10">The sequence shown here is derived from an EMBL/GenBank/DDBJ whole genome shotgun (WGS) entry which is preliminary data.</text>
</comment>
<keyword evidence="6" id="KW-0443">Lipid metabolism</keyword>
<dbReference type="Proteomes" id="UP000682733">
    <property type="component" value="Unassembled WGS sequence"/>
</dbReference>
<dbReference type="EMBL" id="CAJNOQ010001866">
    <property type="protein sequence ID" value="CAF0924061.1"/>
    <property type="molecule type" value="Genomic_DNA"/>
</dbReference>
<keyword evidence="3" id="KW-0378">Hydrolase</keyword>
<dbReference type="GO" id="GO:0005789">
    <property type="term" value="C:endoplasmic reticulum membrane"/>
    <property type="evidence" value="ECO:0007669"/>
    <property type="project" value="UniProtKB-SubCell"/>
</dbReference>
<feature type="transmembrane region" description="Helical" evidence="9">
    <location>
        <begin position="266"/>
        <end position="290"/>
    </location>
</feature>
<sequence length="333" mass="38643">MDKQYLNVAARRSLPSSSTGAKPSVGTQQQQSTLPNSSSQDLFNYPKRWVLFFCHRFIFAEADLKIIFYFCLLLVGSTIKGFDIAPQTFLSDKRNTLNTYFAKLGWGWTMGLLLPFVCLTNFDYTTRKYEFILKHLIRLLIATGIWYGITSLFQYIESLTGHCEHLEYSKASRQICLKGGHKWEEGYDLSGHTFLLMYSLLVINEEVKSYETWKKSELSYKENSEEKSELKSKQQRNDGDAQSSSSAPVNYIDWFGFYKLSLAIKCLYTVLALLTVLWEIMLLSTALYFHLMLHKFFAAVLAVLMWFITYRYWYKYRSDPSNIFIPCLPGDGL</sequence>
<feature type="region of interest" description="Disordered" evidence="8">
    <location>
        <begin position="226"/>
        <end position="246"/>
    </location>
</feature>
<evidence type="ECO:0000313" key="11">
    <source>
        <dbReference type="EMBL" id="CAF1046995.1"/>
    </source>
</evidence>
<dbReference type="HAMAP" id="MF_03230">
    <property type="entry name" value="FITM2"/>
    <property type="match status" value="1"/>
</dbReference>
<dbReference type="Proteomes" id="UP000681722">
    <property type="component" value="Unassembled WGS sequence"/>
</dbReference>